<dbReference type="PRINTS" id="PR01438">
    <property type="entry name" value="UNVRSLSTRESS"/>
</dbReference>
<dbReference type="PANTHER" id="PTHR46268:SF15">
    <property type="entry name" value="UNIVERSAL STRESS PROTEIN HP_0031"/>
    <property type="match status" value="1"/>
</dbReference>
<evidence type="ECO:0000313" key="4">
    <source>
        <dbReference type="Proteomes" id="UP000779809"/>
    </source>
</evidence>
<feature type="domain" description="UspA" evidence="2">
    <location>
        <begin position="15"/>
        <end position="151"/>
    </location>
</feature>
<proteinExistence type="inferred from homology"/>
<dbReference type="InterPro" id="IPR006015">
    <property type="entry name" value="Universal_stress_UspA"/>
</dbReference>
<comment type="caution">
    <text evidence="3">The sequence shown here is derived from an EMBL/GenBank/DDBJ whole genome shotgun (WGS) entry which is preliminary data.</text>
</comment>
<sequence length="297" mass="32489">MRTIERRRRAVLQLKNIIVATDFQRHSRAALNYAAMLARRFGARLEVVHAVPLAGELLVPGVRRSSGYLGRRTLSQRLMRSLALVPSLAGLRHAERVLEGEASDVVNRAATRAKADLLVIGTSARVGMGRILLGSVAEEILRTANCPVLVIGPKVRRLRQVSLDRILFATDLSSNSLVAAPHAFALATNRRARLTLLRAVHPDIRSASERIRIRREQTEGMRALLPRPLLSRTRLVVSFRHPAEAVLRVARRSGCNLIVMGVRGGGALPRALTHLPGSTACAVIAGSTCPVLTVRRR</sequence>
<gene>
    <name evidence="3" type="ORF">HYX28_02865</name>
</gene>
<organism evidence="3 4">
    <name type="scientific">Candidatus Korobacter versatilis</name>
    <dbReference type="NCBI Taxonomy" id="658062"/>
    <lineage>
        <taxon>Bacteria</taxon>
        <taxon>Pseudomonadati</taxon>
        <taxon>Acidobacteriota</taxon>
        <taxon>Terriglobia</taxon>
        <taxon>Terriglobales</taxon>
        <taxon>Candidatus Korobacteraceae</taxon>
        <taxon>Candidatus Korobacter</taxon>
    </lineage>
</organism>
<evidence type="ECO:0000259" key="2">
    <source>
        <dbReference type="Pfam" id="PF00582"/>
    </source>
</evidence>
<evidence type="ECO:0000256" key="1">
    <source>
        <dbReference type="ARBA" id="ARBA00008791"/>
    </source>
</evidence>
<reference evidence="3" key="1">
    <citation type="submission" date="2020-07" db="EMBL/GenBank/DDBJ databases">
        <title>Huge and variable diversity of episymbiotic CPR bacteria and DPANN archaea in groundwater ecosystems.</title>
        <authorList>
            <person name="He C.Y."/>
            <person name="Keren R."/>
            <person name="Whittaker M."/>
            <person name="Farag I.F."/>
            <person name="Doudna J."/>
            <person name="Cate J.H.D."/>
            <person name="Banfield J.F."/>
        </authorList>
    </citation>
    <scope>NUCLEOTIDE SEQUENCE</scope>
    <source>
        <strain evidence="3">NC_groundwater_580_Pr5_B-0.1um_64_19</strain>
    </source>
</reference>
<feature type="domain" description="UspA" evidence="2">
    <location>
        <begin position="164"/>
        <end position="295"/>
    </location>
</feature>
<accession>A0A932A7Q9</accession>
<name>A0A932A7Q9_9BACT</name>
<dbReference type="Gene3D" id="3.40.50.620">
    <property type="entry name" value="HUPs"/>
    <property type="match status" value="2"/>
</dbReference>
<dbReference type="Pfam" id="PF00582">
    <property type="entry name" value="Usp"/>
    <property type="match status" value="2"/>
</dbReference>
<dbReference type="InterPro" id="IPR006016">
    <property type="entry name" value="UspA"/>
</dbReference>
<evidence type="ECO:0000313" key="3">
    <source>
        <dbReference type="EMBL" id="MBI2677703.1"/>
    </source>
</evidence>
<dbReference type="CDD" id="cd00293">
    <property type="entry name" value="USP-like"/>
    <property type="match status" value="2"/>
</dbReference>
<dbReference type="EMBL" id="JACPNR010000004">
    <property type="protein sequence ID" value="MBI2677703.1"/>
    <property type="molecule type" value="Genomic_DNA"/>
</dbReference>
<dbReference type="InterPro" id="IPR014729">
    <property type="entry name" value="Rossmann-like_a/b/a_fold"/>
</dbReference>
<protein>
    <submittedName>
        <fullName evidence="3">Universal stress protein</fullName>
    </submittedName>
</protein>
<dbReference type="AlphaFoldDB" id="A0A932A7Q9"/>
<dbReference type="SUPFAM" id="SSF52402">
    <property type="entry name" value="Adenine nucleotide alpha hydrolases-like"/>
    <property type="match status" value="2"/>
</dbReference>
<dbReference type="Proteomes" id="UP000779809">
    <property type="component" value="Unassembled WGS sequence"/>
</dbReference>
<dbReference type="PANTHER" id="PTHR46268">
    <property type="entry name" value="STRESS RESPONSE PROTEIN NHAX"/>
    <property type="match status" value="1"/>
</dbReference>
<comment type="similarity">
    <text evidence="1">Belongs to the universal stress protein A family.</text>
</comment>